<organism evidence="8 9">
    <name type="scientific">Prauserella muralis</name>
    <dbReference type="NCBI Taxonomy" id="588067"/>
    <lineage>
        <taxon>Bacteria</taxon>
        <taxon>Bacillati</taxon>
        <taxon>Actinomycetota</taxon>
        <taxon>Actinomycetes</taxon>
        <taxon>Pseudonocardiales</taxon>
        <taxon>Pseudonocardiaceae</taxon>
        <taxon>Prauserella</taxon>
    </lineage>
</organism>
<comment type="caution">
    <text evidence="8">The sequence shown here is derived from an EMBL/GenBank/DDBJ whole genome shotgun (WGS) entry which is preliminary data.</text>
</comment>
<proteinExistence type="inferred from homology"/>
<dbReference type="Gene3D" id="3.30.300.30">
    <property type="match status" value="1"/>
</dbReference>
<dbReference type="PANTHER" id="PTHR43272">
    <property type="entry name" value="LONG-CHAIN-FATTY-ACID--COA LIGASE"/>
    <property type="match status" value="1"/>
</dbReference>
<dbReference type="OrthoDB" id="9803968at2"/>
<keyword evidence="4" id="KW-0443">Lipid metabolism</keyword>
<dbReference type="SUPFAM" id="SSF56801">
    <property type="entry name" value="Acetyl-CoA synthetase-like"/>
    <property type="match status" value="1"/>
</dbReference>
<dbReference type="GO" id="GO:0004467">
    <property type="term" value="F:long-chain fatty acid-CoA ligase activity"/>
    <property type="evidence" value="ECO:0007669"/>
    <property type="project" value="UniProtKB-EC"/>
</dbReference>
<keyword evidence="2" id="KW-0436">Ligase</keyword>
<dbReference type="EMBL" id="MASW01000006">
    <property type="protein sequence ID" value="PXY20892.1"/>
    <property type="molecule type" value="Genomic_DNA"/>
</dbReference>
<evidence type="ECO:0000313" key="8">
    <source>
        <dbReference type="EMBL" id="PXY20892.1"/>
    </source>
</evidence>
<dbReference type="Pfam" id="PF00501">
    <property type="entry name" value="AMP-binding"/>
    <property type="match status" value="1"/>
</dbReference>
<evidence type="ECO:0000256" key="4">
    <source>
        <dbReference type="ARBA" id="ARBA00023098"/>
    </source>
</evidence>
<dbReference type="Pfam" id="PF23562">
    <property type="entry name" value="AMP-binding_C_3"/>
    <property type="match status" value="1"/>
</dbReference>
<evidence type="ECO:0000256" key="1">
    <source>
        <dbReference type="ARBA" id="ARBA00006432"/>
    </source>
</evidence>
<dbReference type="Gene3D" id="3.40.50.12780">
    <property type="entry name" value="N-terminal domain of ligase-like"/>
    <property type="match status" value="1"/>
</dbReference>
<comment type="similarity">
    <text evidence="1">Belongs to the ATP-dependent AMP-binding enzyme family.</text>
</comment>
<dbReference type="InterPro" id="IPR042099">
    <property type="entry name" value="ANL_N_sf"/>
</dbReference>
<comment type="catalytic activity">
    <reaction evidence="5">
        <text>a long-chain fatty acid + ATP + CoA = a long-chain fatty acyl-CoA + AMP + diphosphate</text>
        <dbReference type="Rhea" id="RHEA:15421"/>
        <dbReference type="ChEBI" id="CHEBI:30616"/>
        <dbReference type="ChEBI" id="CHEBI:33019"/>
        <dbReference type="ChEBI" id="CHEBI:57287"/>
        <dbReference type="ChEBI" id="CHEBI:57560"/>
        <dbReference type="ChEBI" id="CHEBI:83139"/>
        <dbReference type="ChEBI" id="CHEBI:456215"/>
        <dbReference type="EC" id="6.2.1.3"/>
    </reaction>
    <physiologicalReaction direction="left-to-right" evidence="5">
        <dbReference type="Rhea" id="RHEA:15422"/>
    </physiologicalReaction>
</comment>
<dbReference type="InterPro" id="IPR045851">
    <property type="entry name" value="AMP-bd_C_sf"/>
</dbReference>
<sequence length="611" mass="65694">MSTQESVARETEGLTIPLLLRRNATDYGDLPALSSADDESAPTLTWSQLRAQVAAVSRGLADLGLRAGQRMIIMAPSRPEHFIADLAAANLAAIPCTAYSTLSSEQISYVVNHSAAPVAVLAGGAELQRWLPVLDELPNLEHIVVLDASAIPDGDDRFLSFAGLRERGEALHATEPEVFERVTDEIKPDDPLSMIYTSGTTGMPKGVVLSHRNAIHEAVAVRARHGTPMHASNIAYLPLAHIAERELSIYLPIVYAGHVHTLADPKGIVAALGKVRPDVFFGVPRVWEKMVAGLKNMLAGVPEERRNALIGANELLQQGYKLRSEGKEVPPELAERIAETDRTVLAPVRQMLGLDRLLLASSGAAALPLEVLYFIAGLGVEILEVWGLSETTGAVTANSASSFKAGTVGRPIADVEVRTGEDGELFVRGPIVFLGYLSEDGSIEPATDSDGWFATGDIGTIDEDGFVTITDRKKELIITAGGKNIAPTRIEGLLKEHPLIGQAVAIGDNRPYVTALIVLDDEIAPAWAASKGIEAADIATLAGHPEIRAEIERAVESANDRLARVEQVKRYHLLTKAWTPESGELTPTLKLKRRIISERYAPDINALYADA</sequence>
<evidence type="ECO:0000256" key="2">
    <source>
        <dbReference type="ARBA" id="ARBA00022598"/>
    </source>
</evidence>
<evidence type="ECO:0000256" key="6">
    <source>
        <dbReference type="ARBA" id="ARBA00032875"/>
    </source>
</evidence>
<dbReference type="Proteomes" id="UP000249915">
    <property type="component" value="Unassembled WGS sequence"/>
</dbReference>
<dbReference type="GO" id="GO:0016020">
    <property type="term" value="C:membrane"/>
    <property type="evidence" value="ECO:0007669"/>
    <property type="project" value="TreeGrafter"/>
</dbReference>
<keyword evidence="9" id="KW-1185">Reference proteome</keyword>
<dbReference type="InterPro" id="IPR000873">
    <property type="entry name" value="AMP-dep_synth/lig_dom"/>
</dbReference>
<accession>A0A2V4AKZ7</accession>
<protein>
    <recommendedName>
        <fullName evidence="6">Acyl-CoA synthetase</fullName>
    </recommendedName>
</protein>
<feature type="domain" description="AMP-dependent synthetase/ligase" evidence="7">
    <location>
        <begin position="21"/>
        <end position="437"/>
    </location>
</feature>
<dbReference type="RefSeq" id="WP_112284042.1">
    <property type="nucleotide sequence ID" value="NZ_MASW01000006.1"/>
</dbReference>
<name>A0A2V4AKZ7_9PSEU</name>
<gene>
    <name evidence="8" type="ORF">BAY60_25665</name>
</gene>
<keyword evidence="3" id="KW-0276">Fatty acid metabolism</keyword>
<dbReference type="PANTHER" id="PTHR43272:SF32">
    <property type="entry name" value="AMP-DEPENDENT SYNTHETASE_LIGASE DOMAIN-CONTAINING PROTEIN"/>
    <property type="match status" value="1"/>
</dbReference>
<evidence type="ECO:0000259" key="7">
    <source>
        <dbReference type="Pfam" id="PF00501"/>
    </source>
</evidence>
<evidence type="ECO:0000256" key="5">
    <source>
        <dbReference type="ARBA" id="ARBA00024484"/>
    </source>
</evidence>
<dbReference type="AlphaFoldDB" id="A0A2V4AKZ7"/>
<dbReference type="InterPro" id="IPR020845">
    <property type="entry name" value="AMP-binding_CS"/>
</dbReference>
<evidence type="ECO:0000256" key="3">
    <source>
        <dbReference type="ARBA" id="ARBA00022832"/>
    </source>
</evidence>
<evidence type="ECO:0000313" key="9">
    <source>
        <dbReference type="Proteomes" id="UP000249915"/>
    </source>
</evidence>
<dbReference type="CDD" id="cd05907">
    <property type="entry name" value="VL_LC_FACS_like"/>
    <property type="match status" value="1"/>
</dbReference>
<dbReference type="PROSITE" id="PS00455">
    <property type="entry name" value="AMP_BINDING"/>
    <property type="match status" value="1"/>
</dbReference>
<reference evidence="8 9" key="1">
    <citation type="submission" date="2016-07" db="EMBL/GenBank/DDBJ databases">
        <title>Draft genome sequence of Prauserella muralis DSM 45305, isolated from a mould-covered wall in an indoor environment.</title>
        <authorList>
            <person name="Ruckert C."/>
            <person name="Albersmeier A."/>
            <person name="Jiang C.-L."/>
            <person name="Jiang Y."/>
            <person name="Kalinowski J."/>
            <person name="Schneider O."/>
            <person name="Winkler A."/>
            <person name="Zotchev S.B."/>
        </authorList>
    </citation>
    <scope>NUCLEOTIDE SEQUENCE [LARGE SCALE GENOMIC DNA]</scope>
    <source>
        <strain evidence="8 9">DSM 45305</strain>
    </source>
</reference>